<evidence type="ECO:0000313" key="9">
    <source>
        <dbReference type="Proteomes" id="UP001595478"/>
    </source>
</evidence>
<dbReference type="InterPro" id="IPR004839">
    <property type="entry name" value="Aminotransferase_I/II_large"/>
</dbReference>
<dbReference type="Gene3D" id="3.40.640.10">
    <property type="entry name" value="Type I PLP-dependent aspartate aminotransferase-like (Major domain)"/>
    <property type="match status" value="1"/>
</dbReference>
<dbReference type="CDD" id="cd00609">
    <property type="entry name" value="AAT_like"/>
    <property type="match status" value="1"/>
</dbReference>
<sequence length="391" mass="42956">MKYSDRAQAISPFYAMEFGDAASALELQGKSIIRLNLGEPDFGAPPLVKKAMLNAVKNNEMRYTSALGDPILREKIAAFYQSQHGITISASRVVVTAGASAALMLACAAVVNPGDAVIMNDPSYPCNRQFVNTFNGRVKLVPTDASTRFQLTMSQIEEHWDSSIKALMLATPSNPTGTSIKLDDLNDICHFAAGKGAWRIVDEIYLNLCDGERETAQSVLAVDDGALVVNSFSKFFGLTGWRLGWLIVPEDMVPVIEKLSQNLYICPSTPAQIAARACFEKDSIDECESRNRTLIQRRKLVLCELSGCALQVPVKPDGAFYVYLDISATNLDSMEFCRRLLSEKGVAMTPGIDFGLAEGHKYIRLSYATNEDALLEGMRRLREFVNNLADV</sequence>
<gene>
    <name evidence="8" type="ORF">ACFOHL_11470</name>
</gene>
<dbReference type="Proteomes" id="UP001595478">
    <property type="component" value="Unassembled WGS sequence"/>
</dbReference>
<dbReference type="InterPro" id="IPR004838">
    <property type="entry name" value="NHTrfase_class1_PyrdxlP-BS"/>
</dbReference>
<dbReference type="EMBL" id="JBHRSW010000018">
    <property type="protein sequence ID" value="MFC3122239.1"/>
    <property type="molecule type" value="Genomic_DNA"/>
</dbReference>
<dbReference type="PANTHER" id="PTHR46383:SF2">
    <property type="entry name" value="AMINOTRANSFERASE"/>
    <property type="match status" value="1"/>
</dbReference>
<dbReference type="GO" id="GO:0008483">
    <property type="term" value="F:transaminase activity"/>
    <property type="evidence" value="ECO:0007669"/>
    <property type="project" value="UniProtKB-KW"/>
</dbReference>
<comment type="cofactor">
    <cofactor evidence="1 6">
        <name>pyridoxal 5'-phosphate</name>
        <dbReference type="ChEBI" id="CHEBI:597326"/>
    </cofactor>
</comment>
<evidence type="ECO:0000256" key="1">
    <source>
        <dbReference type="ARBA" id="ARBA00001933"/>
    </source>
</evidence>
<evidence type="ECO:0000256" key="2">
    <source>
        <dbReference type="ARBA" id="ARBA00007441"/>
    </source>
</evidence>
<evidence type="ECO:0000313" key="8">
    <source>
        <dbReference type="EMBL" id="MFC3122239.1"/>
    </source>
</evidence>
<dbReference type="InterPro" id="IPR015424">
    <property type="entry name" value="PyrdxlP-dep_Trfase"/>
</dbReference>
<keyword evidence="9" id="KW-1185">Reference proteome</keyword>
<evidence type="ECO:0000259" key="7">
    <source>
        <dbReference type="Pfam" id="PF00155"/>
    </source>
</evidence>
<organism evidence="8 9">
    <name type="scientific">Agaribacter flavus</name>
    <dbReference type="NCBI Taxonomy" id="1902781"/>
    <lineage>
        <taxon>Bacteria</taxon>
        <taxon>Pseudomonadati</taxon>
        <taxon>Pseudomonadota</taxon>
        <taxon>Gammaproteobacteria</taxon>
        <taxon>Alteromonadales</taxon>
        <taxon>Alteromonadaceae</taxon>
        <taxon>Agaribacter</taxon>
    </lineage>
</organism>
<dbReference type="EC" id="2.6.1.-" evidence="6"/>
<dbReference type="SUPFAM" id="SSF53383">
    <property type="entry name" value="PLP-dependent transferases"/>
    <property type="match status" value="1"/>
</dbReference>
<accession>A0ABV7FPK6</accession>
<feature type="domain" description="Aminotransferase class I/classII large" evidence="7">
    <location>
        <begin position="31"/>
        <end position="376"/>
    </location>
</feature>
<keyword evidence="4 6" id="KW-0808">Transferase</keyword>
<dbReference type="RefSeq" id="WP_376920372.1">
    <property type="nucleotide sequence ID" value="NZ_JBHRSW010000018.1"/>
</dbReference>
<dbReference type="Pfam" id="PF00155">
    <property type="entry name" value="Aminotran_1_2"/>
    <property type="match status" value="1"/>
</dbReference>
<reference evidence="9" key="1">
    <citation type="journal article" date="2019" name="Int. J. Syst. Evol. Microbiol.">
        <title>The Global Catalogue of Microorganisms (GCM) 10K type strain sequencing project: providing services to taxonomists for standard genome sequencing and annotation.</title>
        <authorList>
            <consortium name="The Broad Institute Genomics Platform"/>
            <consortium name="The Broad Institute Genome Sequencing Center for Infectious Disease"/>
            <person name="Wu L."/>
            <person name="Ma J."/>
        </authorList>
    </citation>
    <scope>NUCLEOTIDE SEQUENCE [LARGE SCALE GENOMIC DNA]</scope>
    <source>
        <strain evidence="9">KCTC 52473</strain>
    </source>
</reference>
<evidence type="ECO:0000256" key="3">
    <source>
        <dbReference type="ARBA" id="ARBA00022576"/>
    </source>
</evidence>
<dbReference type="InterPro" id="IPR015421">
    <property type="entry name" value="PyrdxlP-dep_Trfase_major"/>
</dbReference>
<name>A0ABV7FPK6_9ALTE</name>
<dbReference type="PROSITE" id="PS00105">
    <property type="entry name" value="AA_TRANSFER_CLASS_1"/>
    <property type="match status" value="1"/>
</dbReference>
<evidence type="ECO:0000256" key="5">
    <source>
        <dbReference type="ARBA" id="ARBA00022898"/>
    </source>
</evidence>
<dbReference type="PANTHER" id="PTHR46383">
    <property type="entry name" value="ASPARTATE AMINOTRANSFERASE"/>
    <property type="match status" value="1"/>
</dbReference>
<comment type="caution">
    <text evidence="8">The sequence shown here is derived from an EMBL/GenBank/DDBJ whole genome shotgun (WGS) entry which is preliminary data.</text>
</comment>
<keyword evidence="5" id="KW-0663">Pyridoxal phosphate</keyword>
<comment type="similarity">
    <text evidence="2 6">Belongs to the class-I pyridoxal-phosphate-dependent aminotransferase family.</text>
</comment>
<evidence type="ECO:0000256" key="4">
    <source>
        <dbReference type="ARBA" id="ARBA00022679"/>
    </source>
</evidence>
<protein>
    <recommendedName>
        <fullName evidence="6">Aminotransferase</fullName>
        <ecNumber evidence="6">2.6.1.-</ecNumber>
    </recommendedName>
</protein>
<evidence type="ECO:0000256" key="6">
    <source>
        <dbReference type="RuleBase" id="RU000481"/>
    </source>
</evidence>
<proteinExistence type="inferred from homology"/>
<keyword evidence="3 6" id="KW-0032">Aminotransferase</keyword>
<dbReference type="InterPro" id="IPR050596">
    <property type="entry name" value="AspAT/PAT-like"/>
</dbReference>